<reference evidence="1 2" key="1">
    <citation type="journal article" date="2020" name="bioRxiv">
        <title>Sequence and annotation of 42 cannabis genomes reveals extensive copy number variation in cannabinoid synthesis and pathogen resistance genes.</title>
        <authorList>
            <person name="Mckernan K.J."/>
            <person name="Helbert Y."/>
            <person name="Kane L.T."/>
            <person name="Ebling H."/>
            <person name="Zhang L."/>
            <person name="Liu B."/>
            <person name="Eaton Z."/>
            <person name="Mclaughlin S."/>
            <person name="Kingan S."/>
            <person name="Baybayan P."/>
            <person name="Concepcion G."/>
            <person name="Jordan M."/>
            <person name="Riva A."/>
            <person name="Barbazuk W."/>
            <person name="Harkins T."/>
        </authorList>
    </citation>
    <scope>NUCLEOTIDE SEQUENCE [LARGE SCALE GENOMIC DNA]</scope>
    <source>
        <strain evidence="2">cv. Jamaican Lion 4</strain>
        <tissue evidence="1">Leaf</tissue>
    </source>
</reference>
<accession>A0A7J6DXE9</accession>
<dbReference type="GO" id="GO:0003714">
    <property type="term" value="F:transcription corepressor activity"/>
    <property type="evidence" value="ECO:0007669"/>
    <property type="project" value="InterPro"/>
</dbReference>
<dbReference type="EMBL" id="JAATIP010000354">
    <property type="protein sequence ID" value="KAF4350808.1"/>
    <property type="molecule type" value="Genomic_DNA"/>
</dbReference>
<name>A0A7J6DXE9_CANSA</name>
<evidence type="ECO:0000313" key="1">
    <source>
        <dbReference type="EMBL" id="KAF4350808.1"/>
    </source>
</evidence>
<organism evidence="1 2">
    <name type="scientific">Cannabis sativa</name>
    <name type="common">Hemp</name>
    <name type="synonym">Marijuana</name>
    <dbReference type="NCBI Taxonomy" id="3483"/>
    <lineage>
        <taxon>Eukaryota</taxon>
        <taxon>Viridiplantae</taxon>
        <taxon>Streptophyta</taxon>
        <taxon>Embryophyta</taxon>
        <taxon>Tracheophyta</taxon>
        <taxon>Spermatophyta</taxon>
        <taxon>Magnoliopsida</taxon>
        <taxon>eudicotyledons</taxon>
        <taxon>Gunneridae</taxon>
        <taxon>Pentapetalae</taxon>
        <taxon>rosids</taxon>
        <taxon>fabids</taxon>
        <taxon>Rosales</taxon>
        <taxon>Cannabaceae</taxon>
        <taxon>Cannabis</taxon>
    </lineage>
</organism>
<dbReference type="GO" id="GO:0006351">
    <property type="term" value="P:DNA-templated transcription"/>
    <property type="evidence" value="ECO:0007669"/>
    <property type="project" value="InterPro"/>
</dbReference>
<dbReference type="AlphaFoldDB" id="A0A7J6DXE9"/>
<dbReference type="InterPro" id="IPR022709">
    <property type="entry name" value="SCAI"/>
</dbReference>
<gene>
    <name evidence="1" type="ORF">F8388_002893</name>
</gene>
<evidence type="ECO:0000313" key="2">
    <source>
        <dbReference type="Proteomes" id="UP000525078"/>
    </source>
</evidence>
<dbReference type="Pfam" id="PF12070">
    <property type="entry name" value="SCAI"/>
    <property type="match status" value="1"/>
</dbReference>
<dbReference type="Proteomes" id="UP000525078">
    <property type="component" value="Unassembled WGS sequence"/>
</dbReference>
<comment type="caution">
    <text evidence="1">The sequence shown here is derived from an EMBL/GenBank/DDBJ whole genome shotgun (WGS) entry which is preliminary data.</text>
</comment>
<protein>
    <submittedName>
        <fullName evidence="1">Uncharacterized protein</fullName>
    </submittedName>
</protein>
<proteinExistence type="predicted"/>
<dbReference type="Gene3D" id="3.40.50.720">
    <property type="entry name" value="NAD(P)-binding Rossmann-like Domain"/>
    <property type="match status" value="1"/>
</dbReference>
<sequence length="169" mass="19220">MELRMEQRFDLVHPRNRVPRAKVRHETSILVRECTLSNLDTAKIIDAFKSLGVKIVHDDLFDHHSLEQWPLWKTQNDMVMATICEKLPSDSVMLVYLSTSGKVGRNVAPTEYMGGSKKLSRNKVHELRRQFSSIKSSTDISLFGMVNFSSPFNLGTSLLPLEAVIFPDC</sequence>